<feature type="compositionally biased region" description="Polar residues" evidence="1">
    <location>
        <begin position="87"/>
        <end position="112"/>
    </location>
</feature>
<proteinExistence type="predicted"/>
<protein>
    <submittedName>
        <fullName evidence="4">Outer membrane protein beta-barrel domain-containing protein</fullName>
    </submittedName>
</protein>
<dbReference type="AlphaFoldDB" id="A0A1G7D710"/>
<feature type="region of interest" description="Disordered" evidence="1">
    <location>
        <begin position="87"/>
        <end position="173"/>
    </location>
</feature>
<dbReference type="Pfam" id="PF13568">
    <property type="entry name" value="OMP_b-brl_2"/>
    <property type="match status" value="1"/>
</dbReference>
<dbReference type="RefSeq" id="WP_093140727.1">
    <property type="nucleotide sequence ID" value="NZ_BMWO01000001.1"/>
</dbReference>
<name>A0A1G7D710_9FLAO</name>
<evidence type="ECO:0000313" key="5">
    <source>
        <dbReference type="Proteomes" id="UP000199321"/>
    </source>
</evidence>
<reference evidence="4 5" key="1">
    <citation type="submission" date="2016-10" db="EMBL/GenBank/DDBJ databases">
        <authorList>
            <person name="de Groot N.N."/>
        </authorList>
    </citation>
    <scope>NUCLEOTIDE SEQUENCE [LARGE SCALE GENOMIC DNA]</scope>
    <source>
        <strain evidence="4 5">DSM 16195</strain>
    </source>
</reference>
<dbReference type="EMBL" id="FNBA01000001">
    <property type="protein sequence ID" value="SDE46726.1"/>
    <property type="molecule type" value="Genomic_DNA"/>
</dbReference>
<dbReference type="SUPFAM" id="SSF56925">
    <property type="entry name" value="OMPA-like"/>
    <property type="match status" value="1"/>
</dbReference>
<organism evidence="4 5">
    <name type="scientific">Ulvibacter litoralis</name>
    <dbReference type="NCBI Taxonomy" id="227084"/>
    <lineage>
        <taxon>Bacteria</taxon>
        <taxon>Pseudomonadati</taxon>
        <taxon>Bacteroidota</taxon>
        <taxon>Flavobacteriia</taxon>
        <taxon>Flavobacteriales</taxon>
        <taxon>Flavobacteriaceae</taxon>
        <taxon>Ulvibacter</taxon>
    </lineage>
</organism>
<keyword evidence="2" id="KW-1133">Transmembrane helix</keyword>
<keyword evidence="2" id="KW-0472">Membrane</keyword>
<feature type="transmembrane region" description="Helical" evidence="2">
    <location>
        <begin position="46"/>
        <end position="68"/>
    </location>
</feature>
<evidence type="ECO:0000256" key="2">
    <source>
        <dbReference type="SAM" id="Phobius"/>
    </source>
</evidence>
<gene>
    <name evidence="4" type="ORF">SAMN05421855_101779</name>
</gene>
<evidence type="ECO:0000313" key="4">
    <source>
        <dbReference type="EMBL" id="SDE46726.1"/>
    </source>
</evidence>
<dbReference type="OrthoDB" id="1113942at2"/>
<accession>A0A1G7D710</accession>
<keyword evidence="5" id="KW-1185">Reference proteome</keyword>
<feature type="compositionally biased region" description="Polar residues" evidence="1">
    <location>
        <begin position="128"/>
        <end position="158"/>
    </location>
</feature>
<evidence type="ECO:0000259" key="3">
    <source>
        <dbReference type="Pfam" id="PF13568"/>
    </source>
</evidence>
<keyword evidence="2" id="KW-0812">Transmembrane</keyword>
<dbReference type="STRING" id="227084.SAMN05421855_101779"/>
<feature type="domain" description="Outer membrane protein beta-barrel" evidence="3">
    <location>
        <begin position="283"/>
        <end position="490"/>
    </location>
</feature>
<evidence type="ECO:0000256" key="1">
    <source>
        <dbReference type="SAM" id="MobiDB-lite"/>
    </source>
</evidence>
<sequence length="523" mass="56646">MKNKKHIDQLFKDRFENFEPTPSPHVWGNIEAQLTNEKKDRKVIPLWWKFAGVAALVALLFTIGNSVFTTSKVDTTIVTEEKTIPGTQEQDVLDTNTLQNTNDKGSNSSIASENDAVPLNGDDANEVENASNPKAETPSNTKEAVYKKSSQYNTTVASETNASEEKKNTTTKSSNKAFNTVYGIDPTKDVAVNTSEGKKNTTLVPASETGNETILNSEKNNSLINKELGISETISTEIAQNNSTEETKEAAAASEKKSILDEIKEQETLKEDAAVAESKTIDNRWDVAPNFAPVYYNTLSSGSSIDPSFADNSQSGDVNFSYGVQISYALSERLSIRSGVSNVDLSYATGGVELGTGPVAVALKSINYNGTGTVVTALDAGTIREANAALNGGFGEIMPKSTNGEAQIVQSLSYYEVPLELKYAVFTKKFGVNLIGGLSTLFLGNNEVSVTAADFNSSLGEANNLSSVSFSTNVGLGFDYKISKKFKFNVEPMFKYQLNPYTDASVDFKPYYLGVYTGFSYKF</sequence>
<dbReference type="InterPro" id="IPR011250">
    <property type="entry name" value="OMP/PagP_B-barrel"/>
</dbReference>
<dbReference type="InterPro" id="IPR025665">
    <property type="entry name" value="Beta-barrel_OMP_2"/>
</dbReference>
<dbReference type="Proteomes" id="UP000199321">
    <property type="component" value="Unassembled WGS sequence"/>
</dbReference>